<keyword evidence="2" id="KW-1185">Reference proteome</keyword>
<dbReference type="Proteomes" id="UP001529510">
    <property type="component" value="Unassembled WGS sequence"/>
</dbReference>
<dbReference type="AlphaFoldDB" id="A0ABD0RP73"/>
<protein>
    <recommendedName>
        <fullName evidence="3">Reverse transcriptase domain-containing protein</fullName>
    </recommendedName>
</protein>
<gene>
    <name evidence="1" type="ORF">M9458_003520</name>
</gene>
<organism evidence="1 2">
    <name type="scientific">Cirrhinus mrigala</name>
    <name type="common">Mrigala</name>
    <dbReference type="NCBI Taxonomy" id="683832"/>
    <lineage>
        <taxon>Eukaryota</taxon>
        <taxon>Metazoa</taxon>
        <taxon>Chordata</taxon>
        <taxon>Craniata</taxon>
        <taxon>Vertebrata</taxon>
        <taxon>Euteleostomi</taxon>
        <taxon>Actinopterygii</taxon>
        <taxon>Neopterygii</taxon>
        <taxon>Teleostei</taxon>
        <taxon>Ostariophysi</taxon>
        <taxon>Cypriniformes</taxon>
        <taxon>Cyprinidae</taxon>
        <taxon>Labeoninae</taxon>
        <taxon>Labeonini</taxon>
        <taxon>Cirrhinus</taxon>
    </lineage>
</organism>
<evidence type="ECO:0000313" key="1">
    <source>
        <dbReference type="EMBL" id="KAL0200333.1"/>
    </source>
</evidence>
<evidence type="ECO:0000313" key="2">
    <source>
        <dbReference type="Proteomes" id="UP001529510"/>
    </source>
</evidence>
<sequence length="58" mass="6410">MWCCTKLNFVFTNRSFVVEIEAFSSATVPISCGVPQGSILGPILFSLCIFLLLHDTLE</sequence>
<name>A0ABD0RP73_CIRMR</name>
<accession>A0ABD0RP73</accession>
<proteinExistence type="predicted"/>
<feature type="non-terminal residue" evidence="1">
    <location>
        <position position="58"/>
    </location>
</feature>
<dbReference type="EMBL" id="JAMKFB020000002">
    <property type="protein sequence ID" value="KAL0200333.1"/>
    <property type="molecule type" value="Genomic_DNA"/>
</dbReference>
<evidence type="ECO:0008006" key="3">
    <source>
        <dbReference type="Google" id="ProtNLM"/>
    </source>
</evidence>
<reference evidence="1 2" key="1">
    <citation type="submission" date="2024-05" db="EMBL/GenBank/DDBJ databases">
        <title>Genome sequencing and assembly of Indian major carp, Cirrhinus mrigala (Hamilton, 1822).</title>
        <authorList>
            <person name="Mohindra V."/>
            <person name="Chowdhury L.M."/>
            <person name="Lal K."/>
            <person name="Jena J.K."/>
        </authorList>
    </citation>
    <scope>NUCLEOTIDE SEQUENCE [LARGE SCALE GENOMIC DNA]</scope>
    <source>
        <strain evidence="1">CM1030</strain>
        <tissue evidence="1">Blood</tissue>
    </source>
</reference>
<comment type="caution">
    <text evidence="1">The sequence shown here is derived from an EMBL/GenBank/DDBJ whole genome shotgun (WGS) entry which is preliminary data.</text>
</comment>